<dbReference type="InterPro" id="IPR038740">
    <property type="entry name" value="BioF2-like_GNAT_dom"/>
</dbReference>
<name>A0ABP3K859_9SPHN</name>
<evidence type="ECO:0000313" key="3">
    <source>
        <dbReference type="Proteomes" id="UP001500713"/>
    </source>
</evidence>
<accession>A0ABP3K859</accession>
<dbReference type="Pfam" id="PF13480">
    <property type="entry name" value="Acetyltransf_6"/>
    <property type="match status" value="1"/>
</dbReference>
<feature type="domain" description="BioF2-like acetyltransferase" evidence="1">
    <location>
        <begin position="206"/>
        <end position="332"/>
    </location>
</feature>
<dbReference type="RefSeq" id="WP_229956187.1">
    <property type="nucleotide sequence ID" value="NZ_BAAAEM010000002.1"/>
</dbReference>
<protein>
    <submittedName>
        <fullName evidence="2">GNAT family N-acetyltransferase</fullName>
    </submittedName>
</protein>
<evidence type="ECO:0000313" key="2">
    <source>
        <dbReference type="EMBL" id="GAA0472974.1"/>
    </source>
</evidence>
<comment type="caution">
    <text evidence="2">The sequence shown here is derived from an EMBL/GenBank/DDBJ whole genome shotgun (WGS) entry which is preliminary data.</text>
</comment>
<keyword evidence="3" id="KW-1185">Reference proteome</keyword>
<dbReference type="InterPro" id="IPR016181">
    <property type="entry name" value="Acyl_CoA_acyltransferase"/>
</dbReference>
<sequence>MDAGGFQTQSDEAVHYETSDRVCLQSSAAAELKPIAAMDADLLPSWQKLARNAAEPNVFYEHWLLSPALQHFSTHRELSLFLFWAGAPHKSDLLGLMPIGPSRQLGRWPVPFVQNWTHHNSFLGTPLVRIGFEHQFWTALFEELDIKSWPGFLHIRGLTVGGPLDQALRAVCARQKRRCDLVHSEARALLQSELDAEAYYAETVRSKKRKELRRQAKRLAEMGNLKFSHSMDDIGLGSWINDFLALERQSWKGQEGSALDCSGETRSFFHEALAGAARSGQLERHDLRLDDKPLAMLVNFHSAPGSFSFKTAYDANYARFSPGVLLQLENLKILGQPAIDWMDSCAAEDHPMIDRLWSGRRHIGRFSIELKGLSRTAMFRSVRLGEDLMAHIKKREIVDIAQVQT</sequence>
<dbReference type="Proteomes" id="UP001500713">
    <property type="component" value="Unassembled WGS sequence"/>
</dbReference>
<gene>
    <name evidence="2" type="ORF">GCM10009096_12770</name>
</gene>
<dbReference type="SUPFAM" id="SSF55729">
    <property type="entry name" value="Acyl-CoA N-acyltransferases (Nat)"/>
    <property type="match status" value="1"/>
</dbReference>
<dbReference type="EMBL" id="BAAAEM010000002">
    <property type="protein sequence ID" value="GAA0472974.1"/>
    <property type="molecule type" value="Genomic_DNA"/>
</dbReference>
<reference evidence="3" key="1">
    <citation type="journal article" date="2019" name="Int. J. Syst. Evol. Microbiol.">
        <title>The Global Catalogue of Microorganisms (GCM) 10K type strain sequencing project: providing services to taxonomists for standard genome sequencing and annotation.</title>
        <authorList>
            <consortium name="The Broad Institute Genomics Platform"/>
            <consortium name="The Broad Institute Genome Sequencing Center for Infectious Disease"/>
            <person name="Wu L."/>
            <person name="Ma J."/>
        </authorList>
    </citation>
    <scope>NUCLEOTIDE SEQUENCE [LARGE SCALE GENOMIC DNA]</scope>
    <source>
        <strain evidence="3">JCM 14162</strain>
    </source>
</reference>
<proteinExistence type="predicted"/>
<organism evidence="2 3">
    <name type="scientific">Parasphingorhabdus litoris</name>
    <dbReference type="NCBI Taxonomy" id="394733"/>
    <lineage>
        <taxon>Bacteria</taxon>
        <taxon>Pseudomonadati</taxon>
        <taxon>Pseudomonadota</taxon>
        <taxon>Alphaproteobacteria</taxon>
        <taxon>Sphingomonadales</taxon>
        <taxon>Sphingomonadaceae</taxon>
        <taxon>Parasphingorhabdus</taxon>
    </lineage>
</organism>
<evidence type="ECO:0000259" key="1">
    <source>
        <dbReference type="Pfam" id="PF13480"/>
    </source>
</evidence>